<dbReference type="Gene3D" id="3.30.710.10">
    <property type="entry name" value="Potassium Channel Kv1.1, Chain A"/>
    <property type="match status" value="1"/>
</dbReference>
<reference evidence="2" key="1">
    <citation type="submission" date="2022-07" db="EMBL/GenBank/DDBJ databases">
        <authorList>
            <person name="Trinca V."/>
            <person name="Uliana J.V.C."/>
            <person name="Torres T.T."/>
            <person name="Ward R.J."/>
            <person name="Monesi N."/>
        </authorList>
    </citation>
    <scope>NUCLEOTIDE SEQUENCE</scope>
    <source>
        <strain evidence="2">HSMRA1968</strain>
        <tissue evidence="2">Whole embryos</tissue>
    </source>
</reference>
<feature type="domain" description="BTB" evidence="1">
    <location>
        <begin position="76"/>
        <end position="129"/>
    </location>
</feature>
<dbReference type="PROSITE" id="PS50097">
    <property type="entry name" value="BTB"/>
    <property type="match status" value="1"/>
</dbReference>
<dbReference type="InterPro" id="IPR011333">
    <property type="entry name" value="SKP1/BTB/POZ_sf"/>
</dbReference>
<evidence type="ECO:0000313" key="3">
    <source>
        <dbReference type="Proteomes" id="UP001151699"/>
    </source>
</evidence>
<feature type="non-terminal residue" evidence="2">
    <location>
        <position position="1"/>
    </location>
</feature>
<dbReference type="GO" id="GO:0005829">
    <property type="term" value="C:cytosol"/>
    <property type="evidence" value="ECO:0007669"/>
    <property type="project" value="TreeGrafter"/>
</dbReference>
<name>A0A9Q0S734_9DIPT</name>
<dbReference type="PANTHER" id="PTHR45774">
    <property type="entry name" value="BTB/POZ DOMAIN-CONTAINING"/>
    <property type="match status" value="1"/>
</dbReference>
<comment type="caution">
    <text evidence="2">The sequence shown here is derived from an EMBL/GenBank/DDBJ whole genome shotgun (WGS) entry which is preliminary data.</text>
</comment>
<protein>
    <submittedName>
        <fullName evidence="2">BTB/POZ domain-containing protein 6-A</fullName>
    </submittedName>
</protein>
<dbReference type="EMBL" id="WJQU01000001">
    <property type="protein sequence ID" value="KAJ6645775.1"/>
    <property type="molecule type" value="Genomic_DNA"/>
</dbReference>
<dbReference type="Pfam" id="PF00651">
    <property type="entry name" value="BTB"/>
    <property type="match status" value="1"/>
</dbReference>
<proteinExistence type="predicted"/>
<keyword evidence="3" id="KW-1185">Reference proteome</keyword>
<gene>
    <name evidence="2" type="primary">btbd6a_1</name>
    <name evidence="2" type="ORF">Bhyg_00984</name>
</gene>
<dbReference type="PANTHER" id="PTHR45774:SF4">
    <property type="entry name" value="AXUNDEAD, ISOFORM F"/>
    <property type="match status" value="1"/>
</dbReference>
<evidence type="ECO:0000313" key="2">
    <source>
        <dbReference type="EMBL" id="KAJ6645775.1"/>
    </source>
</evidence>
<dbReference type="Proteomes" id="UP001151699">
    <property type="component" value="Chromosome A"/>
</dbReference>
<dbReference type="InterPro" id="IPR000210">
    <property type="entry name" value="BTB/POZ_dom"/>
</dbReference>
<organism evidence="2 3">
    <name type="scientific">Pseudolycoriella hygida</name>
    <dbReference type="NCBI Taxonomy" id="35572"/>
    <lineage>
        <taxon>Eukaryota</taxon>
        <taxon>Metazoa</taxon>
        <taxon>Ecdysozoa</taxon>
        <taxon>Arthropoda</taxon>
        <taxon>Hexapoda</taxon>
        <taxon>Insecta</taxon>
        <taxon>Pterygota</taxon>
        <taxon>Neoptera</taxon>
        <taxon>Endopterygota</taxon>
        <taxon>Diptera</taxon>
        <taxon>Nematocera</taxon>
        <taxon>Sciaroidea</taxon>
        <taxon>Sciaridae</taxon>
        <taxon>Pseudolycoriella</taxon>
    </lineage>
</organism>
<dbReference type="AlphaFoldDB" id="A0A9Q0S734"/>
<evidence type="ECO:0000259" key="1">
    <source>
        <dbReference type="PROSITE" id="PS50097"/>
    </source>
</evidence>
<accession>A0A9Q0S734</accession>
<dbReference type="SUPFAM" id="SSF54695">
    <property type="entry name" value="POZ domain"/>
    <property type="match status" value="1"/>
</dbReference>
<dbReference type="GO" id="GO:0022008">
    <property type="term" value="P:neurogenesis"/>
    <property type="evidence" value="ECO:0007669"/>
    <property type="project" value="TreeGrafter"/>
</dbReference>
<sequence>MFRSAFDIHRCLSIEHSNTKRTAATLTFEPQNSFTNFPFGTKRLIQPTGSQATCQPKLRPPIIAIGSKLYLKPDKADIFFLFKSNGERVPAHKMILASGSDVFDQMFYGSNGDIKIFDVPPEAFKVFLRSETL</sequence>
<dbReference type="OrthoDB" id="624345at2759"/>